<evidence type="ECO:0000313" key="3">
    <source>
        <dbReference type="EMBL" id="CAF1656668.1"/>
    </source>
</evidence>
<dbReference type="EMBL" id="CAJNOW010017323">
    <property type="protein sequence ID" value="CAF1656668.1"/>
    <property type="molecule type" value="Genomic_DNA"/>
</dbReference>
<evidence type="ECO:0000313" key="4">
    <source>
        <dbReference type="EMBL" id="CAF1914219.1"/>
    </source>
</evidence>
<keyword evidence="1" id="KW-0472">Membrane</keyword>
<keyword evidence="1" id="KW-0812">Transmembrane</keyword>
<evidence type="ECO:0000313" key="2">
    <source>
        <dbReference type="EMBL" id="CAF1600810.1"/>
    </source>
</evidence>
<dbReference type="Proteomes" id="UP000663856">
    <property type="component" value="Unassembled WGS sequence"/>
</dbReference>
<evidence type="ECO:0000256" key="1">
    <source>
        <dbReference type="SAM" id="Phobius"/>
    </source>
</evidence>
<dbReference type="EMBL" id="CAJNRF010017100">
    <property type="protein sequence ID" value="CAF2220717.1"/>
    <property type="molecule type" value="Genomic_DNA"/>
</dbReference>
<evidence type="ECO:0000313" key="5">
    <source>
        <dbReference type="EMBL" id="CAF2122807.1"/>
    </source>
</evidence>
<comment type="caution">
    <text evidence="2">The sequence shown here is derived from an EMBL/GenBank/DDBJ whole genome shotgun (WGS) entry which is preliminary data.</text>
</comment>
<sequence>MIVQVDNYTTENDSKNEKQYIAANKYLVLAAILMIINSVLGSFFALKDGIYYMKYQLTSTNNYSDMAYGIAFICFGIFCLFILFITLYVVIRCTYNYTVYKPFKENKTQDNDEQHRCHSLFNWGVKLIHIYKRVLSFLHHRYQYEQSDDELSLYRRESPDHLSFIFRHNIIYYIVDDSGRWTLQVQVPDPFSSLFVVMDYSCYFNTYGTEYR</sequence>
<dbReference type="EMBL" id="CAJNRG010010435">
    <property type="protein sequence ID" value="CAF2122807.1"/>
    <property type="molecule type" value="Genomic_DNA"/>
</dbReference>
<dbReference type="OrthoDB" id="10277582at2759"/>
<proteinExistence type="predicted"/>
<feature type="transmembrane region" description="Helical" evidence="1">
    <location>
        <begin position="26"/>
        <end position="46"/>
    </location>
</feature>
<dbReference type="EMBL" id="CAJNOV010017162">
    <property type="protein sequence ID" value="CAF1600810.1"/>
    <property type="molecule type" value="Genomic_DNA"/>
</dbReference>
<name>A0A816AYE4_9BILA</name>
<protein>
    <recommendedName>
        <fullName evidence="8">Transmembrane protein</fullName>
    </recommendedName>
</protein>
<keyword evidence="1" id="KW-1133">Transmembrane helix</keyword>
<dbReference type="Proteomes" id="UP000663887">
    <property type="component" value="Unassembled WGS sequence"/>
</dbReference>
<dbReference type="EMBL" id="CAJNRE010000066">
    <property type="protein sequence ID" value="CAF1914219.1"/>
    <property type="molecule type" value="Genomic_DNA"/>
</dbReference>
<dbReference type="AlphaFoldDB" id="A0A816AYE4"/>
<dbReference type="Proteomes" id="UP000663834">
    <property type="component" value="Unassembled WGS sequence"/>
</dbReference>
<gene>
    <name evidence="2" type="ORF">CJN711_LOCUS35169</name>
    <name evidence="3" type="ORF">KQP761_LOCUS31124</name>
    <name evidence="4" type="ORF">MBJ925_LOCUS1044</name>
    <name evidence="6" type="ORF">WKI299_LOCUS35502</name>
    <name evidence="5" type="ORF">XDN619_LOCUS23101</name>
</gene>
<dbReference type="Proteomes" id="UP000663855">
    <property type="component" value="Unassembled WGS sequence"/>
</dbReference>
<evidence type="ECO:0008006" key="8">
    <source>
        <dbReference type="Google" id="ProtNLM"/>
    </source>
</evidence>
<evidence type="ECO:0000313" key="6">
    <source>
        <dbReference type="EMBL" id="CAF2220717.1"/>
    </source>
</evidence>
<accession>A0A816AYE4</accession>
<dbReference type="Proteomes" id="UP000663824">
    <property type="component" value="Unassembled WGS sequence"/>
</dbReference>
<reference evidence="2" key="1">
    <citation type="submission" date="2021-02" db="EMBL/GenBank/DDBJ databases">
        <authorList>
            <person name="Nowell W R."/>
        </authorList>
    </citation>
    <scope>NUCLEOTIDE SEQUENCE</scope>
</reference>
<evidence type="ECO:0000313" key="7">
    <source>
        <dbReference type="Proteomes" id="UP000663855"/>
    </source>
</evidence>
<feature type="transmembrane region" description="Helical" evidence="1">
    <location>
        <begin position="66"/>
        <end position="91"/>
    </location>
</feature>
<organism evidence="2 7">
    <name type="scientific">Rotaria magnacalcarata</name>
    <dbReference type="NCBI Taxonomy" id="392030"/>
    <lineage>
        <taxon>Eukaryota</taxon>
        <taxon>Metazoa</taxon>
        <taxon>Spiralia</taxon>
        <taxon>Gnathifera</taxon>
        <taxon>Rotifera</taxon>
        <taxon>Eurotatoria</taxon>
        <taxon>Bdelloidea</taxon>
        <taxon>Philodinida</taxon>
        <taxon>Philodinidae</taxon>
        <taxon>Rotaria</taxon>
    </lineage>
</organism>